<comment type="caution">
    <text evidence="1">The sequence shown here is derived from an EMBL/GenBank/DDBJ whole genome shotgun (WGS) entry which is preliminary data.</text>
</comment>
<evidence type="ECO:0000313" key="1">
    <source>
        <dbReference type="EMBL" id="MFB6490453.1"/>
    </source>
</evidence>
<name>A0ACC6V0U3_9CREN</name>
<reference evidence="1" key="1">
    <citation type="submission" date="2024-07" db="EMBL/GenBank/DDBJ databases">
        <title>Metagenome and Metagenome-Assembled Genomes of Archaea from a hot spring from the geothermal field of Los Azufres, Mexico.</title>
        <authorList>
            <person name="Marin-Paredes R."/>
            <person name="Martinez-Romero E."/>
            <person name="Servin-Garciduenas L.E."/>
        </authorList>
    </citation>
    <scope>NUCLEOTIDE SEQUENCE</scope>
</reference>
<dbReference type="EMBL" id="JZWT02000009">
    <property type="protein sequence ID" value="MFB6490453.1"/>
    <property type="molecule type" value="Genomic_DNA"/>
</dbReference>
<evidence type="ECO:0000313" key="2">
    <source>
        <dbReference type="Proteomes" id="UP000033636"/>
    </source>
</evidence>
<dbReference type="Proteomes" id="UP000033636">
    <property type="component" value="Unassembled WGS sequence"/>
</dbReference>
<sequence>MEIYSIKFYKTASEFISDLDKAISELEASVKALQPQIEQLKDVAERYRKIQDLLKKFGQKEAGAPPLEITGLGIYIDPSPTVKYDIFSQSYAHMLDVLSVLKKVREVASSVIQEGGLADAAVAVQFRDGIPVKLIVL</sequence>
<organism evidence="1 2">
    <name type="scientific">Thermoproteus sp. AZ2</name>
    <dbReference type="NCBI Taxonomy" id="1609232"/>
    <lineage>
        <taxon>Archaea</taxon>
        <taxon>Thermoproteota</taxon>
        <taxon>Thermoprotei</taxon>
        <taxon>Thermoproteales</taxon>
        <taxon>Thermoproteaceae</taxon>
        <taxon>Thermoproteus</taxon>
    </lineage>
</organism>
<protein>
    <submittedName>
        <fullName evidence="1">Uncharacterized protein</fullName>
    </submittedName>
</protein>
<gene>
    <name evidence="1" type="ORF">TU35_004245</name>
</gene>
<proteinExistence type="predicted"/>
<accession>A0ACC6V0U3</accession>